<comment type="caution">
    <text evidence="2">The sequence shown here is derived from an EMBL/GenBank/DDBJ whole genome shotgun (WGS) entry which is preliminary data.</text>
</comment>
<organism evidence="2 3">
    <name type="scientific">Plakobranchus ocellatus</name>
    <dbReference type="NCBI Taxonomy" id="259542"/>
    <lineage>
        <taxon>Eukaryota</taxon>
        <taxon>Metazoa</taxon>
        <taxon>Spiralia</taxon>
        <taxon>Lophotrochozoa</taxon>
        <taxon>Mollusca</taxon>
        <taxon>Gastropoda</taxon>
        <taxon>Heterobranchia</taxon>
        <taxon>Euthyneura</taxon>
        <taxon>Panpulmonata</taxon>
        <taxon>Sacoglossa</taxon>
        <taxon>Placobranchoidea</taxon>
        <taxon>Plakobranchidae</taxon>
        <taxon>Plakobranchus</taxon>
    </lineage>
</organism>
<evidence type="ECO:0000256" key="1">
    <source>
        <dbReference type="SAM" id="MobiDB-lite"/>
    </source>
</evidence>
<evidence type="ECO:0000313" key="2">
    <source>
        <dbReference type="EMBL" id="GFN80275.1"/>
    </source>
</evidence>
<gene>
    <name evidence="2" type="ORF">PoB_000678100</name>
</gene>
<keyword evidence="3" id="KW-1185">Reference proteome</keyword>
<dbReference type="EMBL" id="BLXT01000816">
    <property type="protein sequence ID" value="GFN80275.1"/>
    <property type="molecule type" value="Genomic_DNA"/>
</dbReference>
<name>A0AAV3YD06_9GAST</name>
<sequence>MSRHDFSRLTVYARSWIYRDLIELCDQTHEAAAPLDLYHKSNIAQVHHFKNGATCLIDGCCRVPVYFEFCSQTSSFNEDLRPSSDSMIKTQLYCYNIVRQENAPPKAVLRVEKWESLNEFPFCSVDDTLDVNALQWIQRNLLVCCLPEMENNLLEDDAESECDSSSNLSSLLMKMSPVDENLSIQDTGMNPKEELRRQPSTDLSSLIISESQNNLLKDISGWKSPVNESVSSRHQKPHDVNVAITNASCPEGKIQVANRTLDCSDSLFSDTDPELNITNSGQENGLQCCRSNEDALAKVGKDSTFLGSSNKREQDMEATVFQALSLSSDDDFYILKPVVRNKMQSHSNSNSTLVDSALYGKSKSKSHTNDLIAKETGEAVTSSSSSDLLPFSQQGQGENPVSVSLTFTSDGSQRTDPEIPEDVHASGMSVSGSHSNVAVSCISSFPTYGPGCTVTASGVNLHAEHSHKRPVAASQIEIKTGNTASLEFSQESSLQLTKSGLGSLDSHDMQAQPTLNENQSYDNFKAGEKGPLLSKTSQFTTISQKLCDKENRTSVKRSRSLYDRICDSNAIAKKKSLNKIGDPHEMPVPQLGCSSSNNSVRTTTGLFFTLNETSMRNGDTDKSCKEISLPVWSSREQDDIPSPHISVSLTALPDQIFSALRDKASISVKYLKYFNTFTGTKSGLYLSKDTSMNSKASCISTKVCNSKRQISSAHTDWQNGGSWCKTRHKTLLSRGKQCDDGKNWCHLNSQIECQSQHANEDRIHTSCRRSIYSTVIREVVRDCKGVLRIQAGSNTQLMCPNPIDPTYFHHVKDLNFKHQKKKSSPGKGTNLSSQETSKFKRIAQATCNNVPSLSTSHIINSSVSVTYNVSSHSPQNVIKPAGHSCDVQMVTQPEDSSDGHPELDSFQFSPEALGLSVNPCHDSHFKILDVNHQKNSRNRHKHKSLSLNKFTHLKHRGERDLHLQRSSANVPIAESEGFEYHPETCQENVNLYEHCVESQGFQPQLSHADEQQDLE</sequence>
<reference evidence="2 3" key="1">
    <citation type="journal article" date="2021" name="Elife">
        <title>Chloroplast acquisition without the gene transfer in kleptoplastic sea slugs, Plakobranchus ocellatus.</title>
        <authorList>
            <person name="Maeda T."/>
            <person name="Takahashi S."/>
            <person name="Yoshida T."/>
            <person name="Shimamura S."/>
            <person name="Takaki Y."/>
            <person name="Nagai Y."/>
            <person name="Toyoda A."/>
            <person name="Suzuki Y."/>
            <person name="Arimoto A."/>
            <person name="Ishii H."/>
            <person name="Satoh N."/>
            <person name="Nishiyama T."/>
            <person name="Hasebe M."/>
            <person name="Maruyama T."/>
            <person name="Minagawa J."/>
            <person name="Obokata J."/>
            <person name="Shigenobu S."/>
        </authorList>
    </citation>
    <scope>NUCLEOTIDE SEQUENCE [LARGE SCALE GENOMIC DNA]</scope>
</reference>
<dbReference type="Proteomes" id="UP000735302">
    <property type="component" value="Unassembled WGS sequence"/>
</dbReference>
<evidence type="ECO:0000313" key="3">
    <source>
        <dbReference type="Proteomes" id="UP000735302"/>
    </source>
</evidence>
<feature type="compositionally biased region" description="Polar residues" evidence="1">
    <location>
        <begin position="391"/>
        <end position="401"/>
    </location>
</feature>
<accession>A0AAV3YD06</accession>
<dbReference type="AlphaFoldDB" id="A0AAV3YD06"/>
<proteinExistence type="predicted"/>
<feature type="region of interest" description="Disordered" evidence="1">
    <location>
        <begin position="376"/>
        <end position="401"/>
    </location>
</feature>
<protein>
    <submittedName>
        <fullName evidence="2">Uncharacterized protein</fullName>
    </submittedName>
</protein>